<evidence type="ECO:0000256" key="5">
    <source>
        <dbReference type="ARBA" id="ARBA00022692"/>
    </source>
</evidence>
<feature type="transmembrane region" description="Helical" evidence="9">
    <location>
        <begin position="69"/>
        <end position="86"/>
    </location>
</feature>
<dbReference type="Pfam" id="PF00528">
    <property type="entry name" value="BPD_transp_1"/>
    <property type="match status" value="1"/>
</dbReference>
<evidence type="ECO:0000256" key="3">
    <source>
        <dbReference type="ARBA" id="ARBA00022448"/>
    </source>
</evidence>
<comment type="subcellular location">
    <subcellularLocation>
        <location evidence="1 9">Cell membrane</location>
        <topology evidence="1 9">Multi-pass membrane protein</topology>
    </subcellularLocation>
</comment>
<keyword evidence="7 9" id="KW-1133">Transmembrane helix</keyword>
<proteinExistence type="inferred from homology"/>
<evidence type="ECO:0000256" key="6">
    <source>
        <dbReference type="ARBA" id="ARBA00022970"/>
    </source>
</evidence>
<dbReference type="Proteomes" id="UP000183988">
    <property type="component" value="Unassembled WGS sequence"/>
</dbReference>
<feature type="transmembrane region" description="Helical" evidence="9">
    <location>
        <begin position="245"/>
        <end position="264"/>
    </location>
</feature>
<dbReference type="Gene3D" id="1.10.3720.10">
    <property type="entry name" value="MetI-like"/>
    <property type="match status" value="1"/>
</dbReference>
<feature type="transmembrane region" description="Helical" evidence="9">
    <location>
        <begin position="93"/>
        <end position="117"/>
    </location>
</feature>
<dbReference type="OrthoDB" id="9801163at2"/>
<protein>
    <submittedName>
        <fullName evidence="11">Glycine betaine/proline transport system permease protein</fullName>
    </submittedName>
</protein>
<evidence type="ECO:0000256" key="2">
    <source>
        <dbReference type="ARBA" id="ARBA00007069"/>
    </source>
</evidence>
<feature type="domain" description="ABC transmembrane type-1" evidence="10">
    <location>
        <begin position="89"/>
        <end position="268"/>
    </location>
</feature>
<feature type="transmembrane region" description="Helical" evidence="9">
    <location>
        <begin position="137"/>
        <end position="162"/>
    </location>
</feature>
<dbReference type="RefSeq" id="WP_072891536.1">
    <property type="nucleotide sequence ID" value="NZ_FQVW01000043.1"/>
</dbReference>
<dbReference type="GO" id="GO:0005275">
    <property type="term" value="F:amine transmembrane transporter activity"/>
    <property type="evidence" value="ECO:0007669"/>
    <property type="project" value="TreeGrafter"/>
</dbReference>
<evidence type="ECO:0000256" key="7">
    <source>
        <dbReference type="ARBA" id="ARBA00022989"/>
    </source>
</evidence>
<dbReference type="InterPro" id="IPR035906">
    <property type="entry name" value="MetI-like_sf"/>
</dbReference>
<dbReference type="PROSITE" id="PS50928">
    <property type="entry name" value="ABC_TM1"/>
    <property type="match status" value="1"/>
</dbReference>
<name>A0A1M5L1L9_9BACI</name>
<keyword evidence="8 9" id="KW-0472">Membrane</keyword>
<gene>
    <name evidence="11" type="ORF">SAMN05216225_104320</name>
</gene>
<dbReference type="STRING" id="930117.SAMN05216225_104320"/>
<dbReference type="SUPFAM" id="SSF161098">
    <property type="entry name" value="MetI-like"/>
    <property type="match status" value="1"/>
</dbReference>
<dbReference type="PANTHER" id="PTHR47737:SF1">
    <property type="entry name" value="GLYCINE BETAINE_PROLINE BETAINE TRANSPORT SYSTEM PERMEASE PROTEIN PROW"/>
    <property type="match status" value="1"/>
</dbReference>
<evidence type="ECO:0000256" key="9">
    <source>
        <dbReference type="RuleBase" id="RU363032"/>
    </source>
</evidence>
<organism evidence="11 12">
    <name type="scientific">Ornithinibacillus halophilus</name>
    <dbReference type="NCBI Taxonomy" id="930117"/>
    <lineage>
        <taxon>Bacteria</taxon>
        <taxon>Bacillati</taxon>
        <taxon>Bacillota</taxon>
        <taxon>Bacilli</taxon>
        <taxon>Bacillales</taxon>
        <taxon>Bacillaceae</taxon>
        <taxon>Ornithinibacillus</taxon>
    </lineage>
</organism>
<keyword evidence="6" id="KW-0029">Amino-acid transport</keyword>
<evidence type="ECO:0000256" key="4">
    <source>
        <dbReference type="ARBA" id="ARBA00022475"/>
    </source>
</evidence>
<dbReference type="AlphaFoldDB" id="A0A1M5L1L9"/>
<evidence type="ECO:0000313" key="12">
    <source>
        <dbReference type="Proteomes" id="UP000183988"/>
    </source>
</evidence>
<keyword evidence="3 9" id="KW-0813">Transport</keyword>
<dbReference type="GO" id="GO:0015871">
    <property type="term" value="P:choline transport"/>
    <property type="evidence" value="ECO:0007669"/>
    <property type="project" value="TreeGrafter"/>
</dbReference>
<evidence type="ECO:0000259" key="10">
    <source>
        <dbReference type="PROSITE" id="PS50928"/>
    </source>
</evidence>
<evidence type="ECO:0000256" key="1">
    <source>
        <dbReference type="ARBA" id="ARBA00004651"/>
    </source>
</evidence>
<accession>A0A1M5L1L9</accession>
<feature type="transmembrane region" description="Helical" evidence="9">
    <location>
        <begin position="215"/>
        <end position="239"/>
    </location>
</feature>
<keyword evidence="4" id="KW-1003">Cell membrane</keyword>
<comment type="similarity">
    <text evidence="2">Belongs to the binding-protein-dependent transport system permease family. CysTW subfamily.</text>
</comment>
<sequence length="279" mass="30148">MFDFYIPLEDWINAGFEKISSALSPFLRSSSEILETLINAFEDLLLWPPEIVIMVLVSLLVWWASSYRLAIFAFVGLLLTFGIDIWDATMATIALALSGTAVSLIIGIPLGIIASQSNVFERILRPILDFMQTIPSFVYLIPAVMFFGMGKVAALVATMIFAMPPAVRLTTLGIREVSGEMVEAAKAFGSGRWQTLKDVQLPLALPTIMAGVNQCIMMALAMTVIASMIGAGGLGNIVLRSMQSINIGLGVVGGLGIVVLAILLDRMTESISNKMNKNK</sequence>
<dbReference type="GO" id="GO:0043190">
    <property type="term" value="C:ATP-binding cassette (ABC) transporter complex"/>
    <property type="evidence" value="ECO:0007669"/>
    <property type="project" value="TreeGrafter"/>
</dbReference>
<reference evidence="11 12" key="1">
    <citation type="submission" date="2016-11" db="EMBL/GenBank/DDBJ databases">
        <authorList>
            <person name="Jaros S."/>
            <person name="Januszkiewicz K."/>
            <person name="Wedrychowicz H."/>
        </authorList>
    </citation>
    <scope>NUCLEOTIDE SEQUENCE [LARGE SCALE GENOMIC DNA]</scope>
    <source>
        <strain evidence="11 12">IBRC-M 10683</strain>
    </source>
</reference>
<dbReference type="EMBL" id="FQVW01000043">
    <property type="protein sequence ID" value="SHG58948.1"/>
    <property type="molecule type" value="Genomic_DNA"/>
</dbReference>
<dbReference type="CDD" id="cd06261">
    <property type="entry name" value="TM_PBP2"/>
    <property type="match status" value="1"/>
</dbReference>
<dbReference type="GO" id="GO:0006865">
    <property type="term" value="P:amino acid transport"/>
    <property type="evidence" value="ECO:0007669"/>
    <property type="project" value="UniProtKB-KW"/>
</dbReference>
<keyword evidence="12" id="KW-1185">Reference proteome</keyword>
<dbReference type="InterPro" id="IPR000515">
    <property type="entry name" value="MetI-like"/>
</dbReference>
<dbReference type="GO" id="GO:0015226">
    <property type="term" value="F:carnitine transmembrane transporter activity"/>
    <property type="evidence" value="ECO:0007669"/>
    <property type="project" value="TreeGrafter"/>
</dbReference>
<evidence type="ECO:0000256" key="8">
    <source>
        <dbReference type="ARBA" id="ARBA00023136"/>
    </source>
</evidence>
<evidence type="ECO:0000313" key="11">
    <source>
        <dbReference type="EMBL" id="SHG58948.1"/>
    </source>
</evidence>
<keyword evidence="5 9" id="KW-0812">Transmembrane</keyword>
<dbReference type="FunFam" id="1.10.3720.10:FF:000001">
    <property type="entry name" value="Glycine betaine ABC transporter, permease"/>
    <property type="match status" value="1"/>
</dbReference>
<dbReference type="GO" id="GO:0031460">
    <property type="term" value="P:glycine betaine transport"/>
    <property type="evidence" value="ECO:0007669"/>
    <property type="project" value="TreeGrafter"/>
</dbReference>
<feature type="transmembrane region" description="Helical" evidence="9">
    <location>
        <begin position="44"/>
        <end position="63"/>
    </location>
</feature>
<dbReference type="PANTHER" id="PTHR47737">
    <property type="entry name" value="GLYCINE BETAINE/PROLINE BETAINE TRANSPORT SYSTEM PERMEASE PROTEIN PROW"/>
    <property type="match status" value="1"/>
</dbReference>